<evidence type="ECO:0000313" key="2">
    <source>
        <dbReference type="EMBL" id="KAK4116865.1"/>
    </source>
</evidence>
<feature type="domain" description="Thioredoxin-like fold" evidence="1">
    <location>
        <begin position="27"/>
        <end position="212"/>
    </location>
</feature>
<comment type="caution">
    <text evidence="2">The sequence shown here is derived from an EMBL/GenBank/DDBJ whole genome shotgun (WGS) entry which is preliminary data.</text>
</comment>
<dbReference type="Gene3D" id="3.40.30.10">
    <property type="entry name" value="Glutaredoxin"/>
    <property type="match status" value="1"/>
</dbReference>
<dbReference type="Pfam" id="PF13462">
    <property type="entry name" value="Thioredoxin_4"/>
    <property type="match status" value="1"/>
</dbReference>
<name>A0AAN6TLX9_9PEZI</name>
<proteinExistence type="predicted"/>
<dbReference type="GeneID" id="89935124"/>
<reference evidence="2" key="1">
    <citation type="journal article" date="2023" name="Mol. Phylogenet. Evol.">
        <title>Genome-scale phylogeny and comparative genomics of the fungal order Sordariales.</title>
        <authorList>
            <person name="Hensen N."/>
            <person name="Bonometti L."/>
            <person name="Westerberg I."/>
            <person name="Brannstrom I.O."/>
            <person name="Guillou S."/>
            <person name="Cros-Aarteil S."/>
            <person name="Calhoun S."/>
            <person name="Haridas S."/>
            <person name="Kuo A."/>
            <person name="Mondo S."/>
            <person name="Pangilinan J."/>
            <person name="Riley R."/>
            <person name="LaButti K."/>
            <person name="Andreopoulos B."/>
            <person name="Lipzen A."/>
            <person name="Chen C."/>
            <person name="Yan M."/>
            <person name="Daum C."/>
            <person name="Ng V."/>
            <person name="Clum A."/>
            <person name="Steindorff A."/>
            <person name="Ohm R.A."/>
            <person name="Martin F."/>
            <person name="Silar P."/>
            <person name="Natvig D.O."/>
            <person name="Lalanne C."/>
            <person name="Gautier V."/>
            <person name="Ament-Velasquez S.L."/>
            <person name="Kruys A."/>
            <person name="Hutchinson M.I."/>
            <person name="Powell A.J."/>
            <person name="Barry K."/>
            <person name="Miller A.N."/>
            <person name="Grigoriev I.V."/>
            <person name="Debuchy R."/>
            <person name="Gladieux P."/>
            <person name="Hiltunen Thoren M."/>
            <person name="Johannesson H."/>
        </authorList>
    </citation>
    <scope>NUCLEOTIDE SEQUENCE</scope>
    <source>
        <strain evidence="2">CBS 508.74</strain>
    </source>
</reference>
<dbReference type="PANTHER" id="PTHR33875">
    <property type="entry name" value="OS09G0542200 PROTEIN"/>
    <property type="match status" value="1"/>
</dbReference>
<reference evidence="2" key="2">
    <citation type="submission" date="2023-05" db="EMBL/GenBank/DDBJ databases">
        <authorList>
            <consortium name="Lawrence Berkeley National Laboratory"/>
            <person name="Steindorff A."/>
            <person name="Hensen N."/>
            <person name="Bonometti L."/>
            <person name="Westerberg I."/>
            <person name="Brannstrom I.O."/>
            <person name="Guillou S."/>
            <person name="Cros-Aarteil S."/>
            <person name="Calhoun S."/>
            <person name="Haridas S."/>
            <person name="Kuo A."/>
            <person name="Mondo S."/>
            <person name="Pangilinan J."/>
            <person name="Riley R."/>
            <person name="Labutti K."/>
            <person name="Andreopoulos B."/>
            <person name="Lipzen A."/>
            <person name="Chen C."/>
            <person name="Yanf M."/>
            <person name="Daum C."/>
            <person name="Ng V."/>
            <person name="Clum A."/>
            <person name="Ohm R."/>
            <person name="Martin F."/>
            <person name="Silar P."/>
            <person name="Natvig D."/>
            <person name="Lalanne C."/>
            <person name="Gautier V."/>
            <person name="Ament-Velasquez S.L."/>
            <person name="Kruys A."/>
            <person name="Hutchinson M.I."/>
            <person name="Powell A.J."/>
            <person name="Barry K."/>
            <person name="Miller A.N."/>
            <person name="Grigoriev I.V."/>
            <person name="Debuchy R."/>
            <person name="Gladieux P."/>
            <person name="Thoren M.H."/>
            <person name="Johannesson H."/>
        </authorList>
    </citation>
    <scope>NUCLEOTIDE SEQUENCE</scope>
    <source>
        <strain evidence="2">CBS 508.74</strain>
    </source>
</reference>
<evidence type="ECO:0000259" key="1">
    <source>
        <dbReference type="Pfam" id="PF13462"/>
    </source>
</evidence>
<dbReference type="RefSeq" id="XP_064674435.1">
    <property type="nucleotide sequence ID" value="XM_064810999.1"/>
</dbReference>
<dbReference type="InterPro" id="IPR036249">
    <property type="entry name" value="Thioredoxin-like_sf"/>
</dbReference>
<dbReference type="Proteomes" id="UP001302812">
    <property type="component" value="Unassembled WGS sequence"/>
</dbReference>
<dbReference type="AlphaFoldDB" id="A0AAN6TLX9"/>
<dbReference type="InterPro" id="IPR012336">
    <property type="entry name" value="Thioredoxin-like_fold"/>
</dbReference>
<sequence>MAFPPRFKGHRILSIEASSTSTDEPLHTLEFYLDYVCPFSAKLFKTLTKSVIPYIRANPQLASRVQFIFRQQIQPWHPSSTLVHEAALAVQRLAPDHFWSFSAVLFEHQANYFDEKVVNEPRNATYARLAKLAAGAVPGLNEHEIYKLLEIKEAGAEGPKNQGNAVTNDVKTIVKMARLVGVHVTPTVVFNGVVAGEISSSWTEEQWAEWLEKNIV</sequence>
<dbReference type="SUPFAM" id="SSF52833">
    <property type="entry name" value="Thioredoxin-like"/>
    <property type="match status" value="1"/>
</dbReference>
<gene>
    <name evidence="2" type="ORF">N656DRAFT_702154</name>
</gene>
<dbReference type="PANTHER" id="PTHR33875:SF2">
    <property type="entry name" value="ACR183CP"/>
    <property type="match status" value="1"/>
</dbReference>
<evidence type="ECO:0000313" key="3">
    <source>
        <dbReference type="Proteomes" id="UP001302812"/>
    </source>
</evidence>
<organism evidence="2 3">
    <name type="scientific">Canariomyces notabilis</name>
    <dbReference type="NCBI Taxonomy" id="2074819"/>
    <lineage>
        <taxon>Eukaryota</taxon>
        <taxon>Fungi</taxon>
        <taxon>Dikarya</taxon>
        <taxon>Ascomycota</taxon>
        <taxon>Pezizomycotina</taxon>
        <taxon>Sordariomycetes</taxon>
        <taxon>Sordariomycetidae</taxon>
        <taxon>Sordariales</taxon>
        <taxon>Chaetomiaceae</taxon>
        <taxon>Canariomyces</taxon>
    </lineage>
</organism>
<protein>
    <recommendedName>
        <fullName evidence="1">Thioredoxin-like fold domain-containing protein</fullName>
    </recommendedName>
</protein>
<keyword evidence="3" id="KW-1185">Reference proteome</keyword>
<accession>A0AAN6TLX9</accession>
<dbReference type="EMBL" id="MU853333">
    <property type="protein sequence ID" value="KAK4116865.1"/>
    <property type="molecule type" value="Genomic_DNA"/>
</dbReference>